<keyword evidence="4" id="KW-0804">Transcription</keyword>
<dbReference type="InterPro" id="IPR012925">
    <property type="entry name" value="TipAS_dom"/>
</dbReference>
<dbReference type="SMART" id="SM00422">
    <property type="entry name" value="HTH_MERR"/>
    <property type="match status" value="1"/>
</dbReference>
<gene>
    <name evidence="6" type="ORF">N7548_07365</name>
</gene>
<evidence type="ECO:0000256" key="3">
    <source>
        <dbReference type="ARBA" id="ARBA00023159"/>
    </source>
</evidence>
<evidence type="ECO:0000259" key="5">
    <source>
        <dbReference type="PROSITE" id="PS50937"/>
    </source>
</evidence>
<dbReference type="Gene3D" id="1.10.490.50">
    <property type="entry name" value="Antibiotic binding domain of TipA-like multidrug resistance regulators"/>
    <property type="match status" value="1"/>
</dbReference>
<dbReference type="SUPFAM" id="SSF46955">
    <property type="entry name" value="Putative DNA-binding domain"/>
    <property type="match status" value="1"/>
</dbReference>
<reference evidence="6" key="1">
    <citation type="submission" date="2022-09" db="EMBL/GenBank/DDBJ databases">
        <title>Novel Mycoplasma species identified in domestic and wild animals.</title>
        <authorList>
            <person name="Volokhov D.V."/>
            <person name="Furtak V.A."/>
            <person name="Zagorodnyaya T.A."/>
        </authorList>
    </citation>
    <scope>NUCLEOTIDE SEQUENCE</scope>
    <source>
        <strain evidence="6">Oakley</strain>
    </source>
</reference>
<dbReference type="InterPro" id="IPR036244">
    <property type="entry name" value="TipA-like_antibiotic-bd"/>
</dbReference>
<dbReference type="EMBL" id="JAOVQM010000007">
    <property type="protein sequence ID" value="MCV2232635.1"/>
    <property type="molecule type" value="Genomic_DNA"/>
</dbReference>
<dbReference type="InterPro" id="IPR009061">
    <property type="entry name" value="DNA-bd_dom_put_sf"/>
</dbReference>
<dbReference type="PANTHER" id="PTHR30204">
    <property type="entry name" value="REDOX-CYCLING DRUG-SENSING TRANSCRIPTIONAL ACTIVATOR SOXR"/>
    <property type="match status" value="1"/>
</dbReference>
<dbReference type="PANTHER" id="PTHR30204:SF90">
    <property type="entry name" value="HTH-TYPE TRANSCRIPTIONAL ACTIVATOR MTA"/>
    <property type="match status" value="1"/>
</dbReference>
<evidence type="ECO:0000256" key="2">
    <source>
        <dbReference type="ARBA" id="ARBA00023125"/>
    </source>
</evidence>
<dbReference type="InterPro" id="IPR047057">
    <property type="entry name" value="MerR_fam"/>
</dbReference>
<dbReference type="Pfam" id="PF07739">
    <property type="entry name" value="TipAS"/>
    <property type="match status" value="1"/>
</dbReference>
<proteinExistence type="predicted"/>
<dbReference type="PROSITE" id="PS50937">
    <property type="entry name" value="HTH_MERR_2"/>
    <property type="match status" value="1"/>
</dbReference>
<dbReference type="Pfam" id="PF13411">
    <property type="entry name" value="MerR_1"/>
    <property type="match status" value="1"/>
</dbReference>
<evidence type="ECO:0000313" key="6">
    <source>
        <dbReference type="EMBL" id="MCV2232635.1"/>
    </source>
</evidence>
<feature type="domain" description="HTH merR-type" evidence="5">
    <location>
        <begin position="1"/>
        <end position="70"/>
    </location>
</feature>
<keyword evidence="3" id="KW-0010">Activator</keyword>
<evidence type="ECO:0000256" key="4">
    <source>
        <dbReference type="ARBA" id="ARBA00023163"/>
    </source>
</evidence>
<keyword evidence="1" id="KW-0805">Transcription regulation</keyword>
<keyword evidence="7" id="KW-1185">Reference proteome</keyword>
<keyword evidence="2" id="KW-0238">DNA-binding</keyword>
<dbReference type="Gene3D" id="1.10.1660.10">
    <property type="match status" value="1"/>
</dbReference>
<sequence length="251" mass="29610">MRYTIDDVSKLTGLSKRALRFYEEKGLVFAKRNEANYRFYDSADLDRIQTILFLTAFDIDLQTIKGILDDPKVDLLSLYETHLGALYEKRAQLDLIISNLSLTIDAKRRDEPMKDSDKFKGFKQNLIDNNDKLYKKEVIEKYGEEAYQKSRKAFSHMSEADFERFGGLERKLFEALEKASTTTGDVQSLYMKEAYNYHKEWLTMAWGYYHEEAHLNICQMYLDDERFKKHYDDVKPGFAQLLFDSVKKSIR</sequence>
<dbReference type="CDD" id="cd01106">
    <property type="entry name" value="HTH_TipAL-Mta"/>
    <property type="match status" value="1"/>
</dbReference>
<dbReference type="SUPFAM" id="SSF89082">
    <property type="entry name" value="Antibiotic binding domain of TipA-like multidrug resistance regulators"/>
    <property type="match status" value="1"/>
</dbReference>
<protein>
    <submittedName>
        <fullName evidence="6">MerR family transcriptional regulator</fullName>
    </submittedName>
</protein>
<dbReference type="InterPro" id="IPR000551">
    <property type="entry name" value="MerR-type_HTH_dom"/>
</dbReference>
<evidence type="ECO:0000256" key="1">
    <source>
        <dbReference type="ARBA" id="ARBA00023015"/>
    </source>
</evidence>
<organism evidence="6 7">
    <name type="scientific">Paracholeplasma manati</name>
    <dbReference type="NCBI Taxonomy" id="591373"/>
    <lineage>
        <taxon>Bacteria</taxon>
        <taxon>Bacillati</taxon>
        <taxon>Mycoplasmatota</taxon>
        <taxon>Mollicutes</taxon>
        <taxon>Acholeplasmatales</taxon>
        <taxon>Acholeplasmataceae</taxon>
        <taxon>Paracholeplasma</taxon>
    </lineage>
</organism>
<accession>A0ABT2Y9B9</accession>
<dbReference type="RefSeq" id="WP_263608822.1">
    <property type="nucleotide sequence ID" value="NZ_JAOVQM010000007.1"/>
</dbReference>
<dbReference type="Proteomes" id="UP001177160">
    <property type="component" value="Unassembled WGS sequence"/>
</dbReference>
<evidence type="ECO:0000313" key="7">
    <source>
        <dbReference type="Proteomes" id="UP001177160"/>
    </source>
</evidence>
<name>A0ABT2Y9B9_9MOLU</name>
<comment type="caution">
    <text evidence="6">The sequence shown here is derived from an EMBL/GenBank/DDBJ whole genome shotgun (WGS) entry which is preliminary data.</text>
</comment>